<accession>A0AAV1Y3H0</accession>
<name>A0AAV1Y3H0_LUPLU</name>
<dbReference type="AlphaFoldDB" id="A0AAV1Y3H0"/>
<keyword evidence="2" id="KW-1185">Reference proteome</keyword>
<sequence>MAYVLVKPNKSGLEELKYCLSFISFLSFTNVSMKLRCRGVNPRAHPIKSKFNNKNAIAIDPVGPKGIKKRECLCKGRKRPQSWVEKMARKRKGNQLLRLRKCQSNLEAPMAQPVATTDAT</sequence>
<gene>
    <name evidence="1" type="ORF">LLUT_LOCUS29594</name>
</gene>
<evidence type="ECO:0000313" key="2">
    <source>
        <dbReference type="Proteomes" id="UP001497480"/>
    </source>
</evidence>
<comment type="caution">
    <text evidence="1">The sequence shown here is derived from an EMBL/GenBank/DDBJ whole genome shotgun (WGS) entry which is preliminary data.</text>
</comment>
<evidence type="ECO:0000313" key="1">
    <source>
        <dbReference type="EMBL" id="CAL0328534.1"/>
    </source>
</evidence>
<organism evidence="1 2">
    <name type="scientific">Lupinus luteus</name>
    <name type="common">European yellow lupine</name>
    <dbReference type="NCBI Taxonomy" id="3873"/>
    <lineage>
        <taxon>Eukaryota</taxon>
        <taxon>Viridiplantae</taxon>
        <taxon>Streptophyta</taxon>
        <taxon>Embryophyta</taxon>
        <taxon>Tracheophyta</taxon>
        <taxon>Spermatophyta</taxon>
        <taxon>Magnoliopsida</taxon>
        <taxon>eudicotyledons</taxon>
        <taxon>Gunneridae</taxon>
        <taxon>Pentapetalae</taxon>
        <taxon>rosids</taxon>
        <taxon>fabids</taxon>
        <taxon>Fabales</taxon>
        <taxon>Fabaceae</taxon>
        <taxon>Papilionoideae</taxon>
        <taxon>50 kb inversion clade</taxon>
        <taxon>genistoids sensu lato</taxon>
        <taxon>core genistoids</taxon>
        <taxon>Genisteae</taxon>
        <taxon>Lupinus</taxon>
    </lineage>
</organism>
<dbReference type="Proteomes" id="UP001497480">
    <property type="component" value="Unassembled WGS sequence"/>
</dbReference>
<proteinExistence type="predicted"/>
<reference evidence="1 2" key="1">
    <citation type="submission" date="2024-03" db="EMBL/GenBank/DDBJ databases">
        <authorList>
            <person name="Martinez-Hernandez J."/>
        </authorList>
    </citation>
    <scope>NUCLEOTIDE SEQUENCE [LARGE SCALE GENOMIC DNA]</scope>
</reference>
<protein>
    <submittedName>
        <fullName evidence="1">Uncharacterized protein</fullName>
    </submittedName>
</protein>
<dbReference type="EMBL" id="CAXHTB010000021">
    <property type="protein sequence ID" value="CAL0328534.1"/>
    <property type="molecule type" value="Genomic_DNA"/>
</dbReference>